<evidence type="ECO:0000313" key="2">
    <source>
        <dbReference type="Proteomes" id="UP000467841"/>
    </source>
</evidence>
<gene>
    <name evidence="1" type="ORF">MERR_LOCUS27250</name>
</gene>
<organism evidence="1 2">
    <name type="scientific">Microthlaspi erraticum</name>
    <dbReference type="NCBI Taxonomy" id="1685480"/>
    <lineage>
        <taxon>Eukaryota</taxon>
        <taxon>Viridiplantae</taxon>
        <taxon>Streptophyta</taxon>
        <taxon>Embryophyta</taxon>
        <taxon>Tracheophyta</taxon>
        <taxon>Spermatophyta</taxon>
        <taxon>Magnoliopsida</taxon>
        <taxon>eudicotyledons</taxon>
        <taxon>Gunneridae</taxon>
        <taxon>Pentapetalae</taxon>
        <taxon>rosids</taxon>
        <taxon>malvids</taxon>
        <taxon>Brassicales</taxon>
        <taxon>Brassicaceae</taxon>
        <taxon>Coluteocarpeae</taxon>
        <taxon>Microthlaspi</taxon>
    </lineage>
</organism>
<sequence>MIGHRYDRGRWISRSFVGFGRADAIGLNVLVWSCAAYGGETWIGRPWAIASQVGMRARAVLAGRIEVRTQVDRGKIIPRSAGARGFGPCCAV</sequence>
<keyword evidence="2" id="KW-1185">Reference proteome</keyword>
<accession>A0A6D2JLC4</accession>
<name>A0A6D2JLC4_9BRAS</name>
<protein>
    <submittedName>
        <fullName evidence="1">Uncharacterized protein</fullName>
    </submittedName>
</protein>
<proteinExistence type="predicted"/>
<dbReference type="Proteomes" id="UP000467841">
    <property type="component" value="Unassembled WGS sequence"/>
</dbReference>
<reference evidence="1" key="1">
    <citation type="submission" date="2020-01" db="EMBL/GenBank/DDBJ databases">
        <authorList>
            <person name="Mishra B."/>
        </authorList>
    </citation>
    <scope>NUCLEOTIDE SEQUENCE [LARGE SCALE GENOMIC DNA]</scope>
</reference>
<comment type="caution">
    <text evidence="1">The sequence shown here is derived from an EMBL/GenBank/DDBJ whole genome shotgun (WGS) entry which is preliminary data.</text>
</comment>
<dbReference type="AlphaFoldDB" id="A0A6D2JLC4"/>
<dbReference type="EMBL" id="CACVBM020001220">
    <property type="protein sequence ID" value="CAA7040015.1"/>
    <property type="molecule type" value="Genomic_DNA"/>
</dbReference>
<evidence type="ECO:0000313" key="1">
    <source>
        <dbReference type="EMBL" id="CAA7040015.1"/>
    </source>
</evidence>